<evidence type="ECO:0000259" key="3">
    <source>
        <dbReference type="Pfam" id="PF01593"/>
    </source>
</evidence>
<dbReference type="InterPro" id="IPR050281">
    <property type="entry name" value="Flavin_monoamine_oxidase"/>
</dbReference>
<keyword evidence="2" id="KW-0560">Oxidoreductase</keyword>
<comment type="caution">
    <text evidence="4">The sequence shown here is derived from an EMBL/GenBank/DDBJ whole genome shotgun (WGS) entry which is preliminary data.</text>
</comment>
<organism evidence="4 5">
    <name type="scientific">Trifolium medium</name>
    <dbReference type="NCBI Taxonomy" id="97028"/>
    <lineage>
        <taxon>Eukaryota</taxon>
        <taxon>Viridiplantae</taxon>
        <taxon>Streptophyta</taxon>
        <taxon>Embryophyta</taxon>
        <taxon>Tracheophyta</taxon>
        <taxon>Spermatophyta</taxon>
        <taxon>Magnoliopsida</taxon>
        <taxon>eudicotyledons</taxon>
        <taxon>Gunneridae</taxon>
        <taxon>Pentapetalae</taxon>
        <taxon>rosids</taxon>
        <taxon>fabids</taxon>
        <taxon>Fabales</taxon>
        <taxon>Fabaceae</taxon>
        <taxon>Papilionoideae</taxon>
        <taxon>50 kb inversion clade</taxon>
        <taxon>NPAAA clade</taxon>
        <taxon>Hologalegina</taxon>
        <taxon>IRL clade</taxon>
        <taxon>Trifolieae</taxon>
        <taxon>Trifolium</taxon>
    </lineage>
</organism>
<dbReference type="Proteomes" id="UP000265520">
    <property type="component" value="Unassembled WGS sequence"/>
</dbReference>
<sequence>MVRGYLPVIHTLAKGLDIRLGHRVTKIVRRYNGVKVTTENGKTFVADAAIIAVPL</sequence>
<dbReference type="GO" id="GO:0006598">
    <property type="term" value="P:polyamine catabolic process"/>
    <property type="evidence" value="ECO:0007669"/>
    <property type="project" value="TreeGrafter"/>
</dbReference>
<name>A0A392SE36_9FABA</name>
<accession>A0A392SE36</accession>
<evidence type="ECO:0000256" key="1">
    <source>
        <dbReference type="ARBA" id="ARBA00005995"/>
    </source>
</evidence>
<dbReference type="InterPro" id="IPR036188">
    <property type="entry name" value="FAD/NAD-bd_sf"/>
</dbReference>
<evidence type="ECO:0000256" key="2">
    <source>
        <dbReference type="ARBA" id="ARBA00023002"/>
    </source>
</evidence>
<dbReference type="Pfam" id="PF01593">
    <property type="entry name" value="Amino_oxidase"/>
    <property type="match status" value="1"/>
</dbReference>
<dbReference type="AlphaFoldDB" id="A0A392SE36"/>
<dbReference type="PANTHER" id="PTHR10742:SF386">
    <property type="entry name" value="LYSINE-SPECIFIC HISTONE DEMETHYLASE 1A"/>
    <property type="match status" value="1"/>
</dbReference>
<comment type="similarity">
    <text evidence="1">Belongs to the flavin monoamine oxidase family.</text>
</comment>
<evidence type="ECO:0000313" key="5">
    <source>
        <dbReference type="Proteomes" id="UP000265520"/>
    </source>
</evidence>
<dbReference type="PANTHER" id="PTHR10742">
    <property type="entry name" value="FLAVIN MONOAMINE OXIDASE"/>
    <property type="match status" value="1"/>
</dbReference>
<proteinExistence type="inferred from homology"/>
<keyword evidence="5" id="KW-1185">Reference proteome</keyword>
<feature type="non-terminal residue" evidence="4">
    <location>
        <position position="55"/>
    </location>
</feature>
<reference evidence="4 5" key="1">
    <citation type="journal article" date="2018" name="Front. Plant Sci.">
        <title>Red Clover (Trifolium pratense) and Zigzag Clover (T. medium) - A Picture of Genomic Similarities and Differences.</title>
        <authorList>
            <person name="Dluhosova J."/>
            <person name="Istvanek J."/>
            <person name="Nedelnik J."/>
            <person name="Repkova J."/>
        </authorList>
    </citation>
    <scope>NUCLEOTIDE SEQUENCE [LARGE SCALE GENOMIC DNA]</scope>
    <source>
        <strain evidence="5">cv. 10/8</strain>
        <tissue evidence="4">Leaf</tissue>
    </source>
</reference>
<evidence type="ECO:0000313" key="4">
    <source>
        <dbReference type="EMBL" id="MCI46210.1"/>
    </source>
</evidence>
<dbReference type="EMBL" id="LXQA010354119">
    <property type="protein sequence ID" value="MCI46210.1"/>
    <property type="molecule type" value="Genomic_DNA"/>
</dbReference>
<dbReference type="GO" id="GO:0046592">
    <property type="term" value="F:polyamine oxidase activity"/>
    <property type="evidence" value="ECO:0007669"/>
    <property type="project" value="TreeGrafter"/>
</dbReference>
<dbReference type="SUPFAM" id="SSF51905">
    <property type="entry name" value="FAD/NAD(P)-binding domain"/>
    <property type="match status" value="1"/>
</dbReference>
<protein>
    <submittedName>
        <fullName evidence="4">Polyamine oxidase 2-like</fullName>
    </submittedName>
</protein>
<dbReference type="Gene3D" id="3.50.50.60">
    <property type="entry name" value="FAD/NAD(P)-binding domain"/>
    <property type="match status" value="1"/>
</dbReference>
<dbReference type="InterPro" id="IPR002937">
    <property type="entry name" value="Amino_oxidase"/>
</dbReference>
<dbReference type="GO" id="GO:0005777">
    <property type="term" value="C:peroxisome"/>
    <property type="evidence" value="ECO:0007669"/>
    <property type="project" value="TreeGrafter"/>
</dbReference>
<feature type="domain" description="Amine oxidase" evidence="3">
    <location>
        <begin position="3"/>
        <end position="55"/>
    </location>
</feature>